<dbReference type="EMBL" id="FOGV01000050">
    <property type="protein sequence ID" value="SES37684.1"/>
    <property type="molecule type" value="Genomic_DNA"/>
</dbReference>
<evidence type="ECO:0000313" key="6">
    <source>
        <dbReference type="Proteomes" id="UP000199318"/>
    </source>
</evidence>
<dbReference type="OrthoDB" id="9782842at2"/>
<dbReference type="InterPro" id="IPR041916">
    <property type="entry name" value="Anti_sigma_zinc_sf"/>
</dbReference>
<comment type="caution">
    <text evidence="5">The sequence shown here is derived from an EMBL/GenBank/DDBJ whole genome shotgun (WGS) entry which is preliminary data.</text>
</comment>
<evidence type="ECO:0000259" key="4">
    <source>
        <dbReference type="Pfam" id="PF13490"/>
    </source>
</evidence>
<dbReference type="STRING" id="1464123.SAMN05444126_1508"/>
<feature type="transmembrane region" description="Helical" evidence="3">
    <location>
        <begin position="88"/>
        <end position="108"/>
    </location>
</feature>
<proteinExistence type="inferred from homology"/>
<keyword evidence="6" id="KW-1185">Reference proteome</keyword>
<gene>
    <name evidence="5" type="ORF">SAMN05444126_1508</name>
</gene>
<evidence type="ECO:0000256" key="3">
    <source>
        <dbReference type="SAM" id="Phobius"/>
    </source>
</evidence>
<dbReference type="InterPro" id="IPR027383">
    <property type="entry name" value="Znf_put"/>
</dbReference>
<evidence type="ECO:0000256" key="1">
    <source>
        <dbReference type="ARBA" id="ARBA00024353"/>
    </source>
</evidence>
<protein>
    <recommendedName>
        <fullName evidence="2">Anti-sigma-W factor RsiW</fullName>
    </recommendedName>
</protein>
<name>A0A1H9WV30_9BACI</name>
<dbReference type="Proteomes" id="UP000199318">
    <property type="component" value="Unassembled WGS sequence"/>
</dbReference>
<evidence type="ECO:0000313" key="5">
    <source>
        <dbReference type="EMBL" id="SES37684.1"/>
    </source>
</evidence>
<dbReference type="Pfam" id="PF13490">
    <property type="entry name" value="zf-HC2"/>
    <property type="match status" value="1"/>
</dbReference>
<dbReference type="RefSeq" id="WP_093075352.1">
    <property type="nucleotide sequence ID" value="NZ_FOGV01000050.1"/>
</dbReference>
<feature type="domain" description="Putative zinc-finger" evidence="4">
    <location>
        <begin position="9"/>
        <end position="38"/>
    </location>
</feature>
<organism evidence="5 6">
    <name type="scientific">Salisediminibacterium halotolerans</name>
    <dbReference type="NCBI Taxonomy" id="517425"/>
    <lineage>
        <taxon>Bacteria</taxon>
        <taxon>Bacillati</taxon>
        <taxon>Bacillota</taxon>
        <taxon>Bacilli</taxon>
        <taxon>Bacillales</taxon>
        <taxon>Bacillaceae</taxon>
        <taxon>Salisediminibacterium</taxon>
    </lineage>
</organism>
<accession>A0A1H9WV30</accession>
<reference evidence="6" key="1">
    <citation type="submission" date="2016-10" db="EMBL/GenBank/DDBJ databases">
        <authorList>
            <person name="de Groot N.N."/>
        </authorList>
    </citation>
    <scope>NUCLEOTIDE SEQUENCE [LARGE SCALE GENOMIC DNA]</scope>
    <source>
        <strain evidence="6">10nlg</strain>
    </source>
</reference>
<keyword evidence="3 5" id="KW-0812">Transmembrane</keyword>
<keyword evidence="3" id="KW-0472">Membrane</keyword>
<keyword evidence="3" id="KW-1133">Transmembrane helix</keyword>
<sequence length="218" mass="24373">MACSKNQLQKIHRYMDEEMNDEEQKMLEEHVSDCGDCAAHLKEMRQTVAIVQSTSHFKAPDDITQNVMNQLPKQPPAKKGKVWLQKHPFMITAATFFLVFIISLASGFSPDANQIAVQGEGQFYVDESNGVVIVPEGEAIYGDIRIENGDLNVEGEVHGDVTLVNGEHIQASAGGVTGEIEEINAFYERIWHHTKIFISDVFSLSSDTTEQTDLSIWF</sequence>
<dbReference type="AlphaFoldDB" id="A0A1H9WV30"/>
<dbReference type="Gene3D" id="1.10.10.1320">
    <property type="entry name" value="Anti-sigma factor, zinc-finger domain"/>
    <property type="match status" value="1"/>
</dbReference>
<comment type="similarity">
    <text evidence="1">Belongs to the zinc-associated anti-sigma factor (ZAS) superfamily. Anti-sigma-W factor family.</text>
</comment>
<evidence type="ECO:0000256" key="2">
    <source>
        <dbReference type="ARBA" id="ARBA00024438"/>
    </source>
</evidence>